<dbReference type="AlphaFoldDB" id="A8BHJ4"/>
<sequence>MMTIFSRYSFIYMDKAHNCWVGIAFSLCNARSFNSFFFRIIIEPDFPSLPNLVFFQYESFSVIIHITNEQLLKIFPIYSHFKE</sequence>
<dbReference type="EMBL" id="EF044138">
    <property type="protein sequence ID" value="ABN05387.1"/>
    <property type="molecule type" value="Genomic_DNA"/>
</dbReference>
<keyword evidence="1" id="KW-0150">Chloroplast</keyword>
<accession>A8BHJ4</accession>
<protein>
    <submittedName>
        <fullName evidence="1">Uncharacterized protein</fullName>
    </submittedName>
</protein>
<geneLocation type="chloroplast" evidence="1"/>
<reference evidence="1" key="1">
    <citation type="submission" date="2006-10" db="EMBL/GenBank/DDBJ databases">
        <title>A phylogeographic analysis of the range disjunction for foxtail pine (Pinus balfouriana, Pinaceae): The role of Pleistocene glaciation.</title>
        <authorList>
            <person name="Eckert A.J."/>
            <person name="Hall B.D."/>
        </authorList>
    </citation>
    <scope>NUCLEOTIDE SEQUENCE</scope>
</reference>
<name>A8BHJ4_PINBA</name>
<proteinExistence type="predicted"/>
<evidence type="ECO:0000313" key="1">
    <source>
        <dbReference type="EMBL" id="ABN05387.1"/>
    </source>
</evidence>
<dbReference type="EMBL" id="EF044139">
    <property type="protein sequence ID" value="ABN05390.1"/>
    <property type="molecule type" value="Genomic_DNA"/>
</dbReference>
<organism evidence="1">
    <name type="scientific">Pinus balfouriana</name>
    <name type="common">Foxtail pine</name>
    <dbReference type="NCBI Taxonomy" id="3338"/>
    <lineage>
        <taxon>Eukaryota</taxon>
        <taxon>Viridiplantae</taxon>
        <taxon>Streptophyta</taxon>
        <taxon>Embryophyta</taxon>
        <taxon>Tracheophyta</taxon>
        <taxon>Spermatophyta</taxon>
        <taxon>Pinopsida</taxon>
        <taxon>Pinidae</taxon>
        <taxon>Conifers I</taxon>
        <taxon>Pinales</taxon>
        <taxon>Pinaceae</taxon>
        <taxon>Pinus</taxon>
        <taxon>Pinus subgen. Strobus</taxon>
    </lineage>
</organism>
<keyword evidence="1" id="KW-0934">Plastid</keyword>